<keyword evidence="2" id="KW-0805">Transcription regulation</keyword>
<dbReference type="GO" id="GO:0003700">
    <property type="term" value="F:DNA-binding transcription factor activity"/>
    <property type="evidence" value="ECO:0007669"/>
    <property type="project" value="InterPro"/>
</dbReference>
<dbReference type="GO" id="GO:0006351">
    <property type="term" value="P:DNA-templated transcription"/>
    <property type="evidence" value="ECO:0007669"/>
    <property type="project" value="TreeGrafter"/>
</dbReference>
<keyword evidence="3" id="KW-0238">DNA-binding</keyword>
<dbReference type="CDD" id="cd08422">
    <property type="entry name" value="PBP2_CrgA_like"/>
    <property type="match status" value="1"/>
</dbReference>
<dbReference type="FunFam" id="1.10.10.10:FF:000001">
    <property type="entry name" value="LysR family transcriptional regulator"/>
    <property type="match status" value="1"/>
</dbReference>
<dbReference type="InterPro" id="IPR036390">
    <property type="entry name" value="WH_DNA-bd_sf"/>
</dbReference>
<dbReference type="PANTHER" id="PTHR30537">
    <property type="entry name" value="HTH-TYPE TRANSCRIPTIONAL REGULATOR"/>
    <property type="match status" value="1"/>
</dbReference>
<reference evidence="6 7" key="1">
    <citation type="submission" date="2018-07" db="EMBL/GenBank/DDBJ databases">
        <title>Halioglobus sp. genome submission.</title>
        <authorList>
            <person name="Ye M.-Q."/>
            <person name="Du Z.-J."/>
        </authorList>
    </citation>
    <scope>NUCLEOTIDE SEQUENCE [LARGE SCALE GENOMIC DNA]</scope>
    <source>
        <strain evidence="6 7">U0301</strain>
    </source>
</reference>
<dbReference type="InterPro" id="IPR005119">
    <property type="entry name" value="LysR_subst-bd"/>
</dbReference>
<accession>A0A3L7DYV3</accession>
<evidence type="ECO:0000259" key="5">
    <source>
        <dbReference type="PROSITE" id="PS50931"/>
    </source>
</evidence>
<dbReference type="InterPro" id="IPR058163">
    <property type="entry name" value="LysR-type_TF_proteobact-type"/>
</dbReference>
<dbReference type="InterPro" id="IPR000847">
    <property type="entry name" value="LysR_HTH_N"/>
</dbReference>
<dbReference type="Pfam" id="PF03466">
    <property type="entry name" value="LysR_substrate"/>
    <property type="match status" value="1"/>
</dbReference>
<dbReference type="GO" id="GO:0043565">
    <property type="term" value="F:sequence-specific DNA binding"/>
    <property type="evidence" value="ECO:0007669"/>
    <property type="project" value="TreeGrafter"/>
</dbReference>
<comment type="caution">
    <text evidence="6">The sequence shown here is derived from an EMBL/GenBank/DDBJ whole genome shotgun (WGS) entry which is preliminary data.</text>
</comment>
<evidence type="ECO:0000256" key="1">
    <source>
        <dbReference type="ARBA" id="ARBA00009437"/>
    </source>
</evidence>
<dbReference type="PRINTS" id="PR00039">
    <property type="entry name" value="HTHLYSR"/>
</dbReference>
<feature type="domain" description="HTH lysR-type" evidence="5">
    <location>
        <begin position="124"/>
        <end position="174"/>
    </location>
</feature>
<dbReference type="AlphaFoldDB" id="A0A3L7DYV3"/>
<name>A0A3L7DYV3_9GAMM</name>
<evidence type="ECO:0000313" key="7">
    <source>
        <dbReference type="Proteomes" id="UP000265509"/>
    </source>
</evidence>
<evidence type="ECO:0000313" key="6">
    <source>
        <dbReference type="EMBL" id="RLQ21042.1"/>
    </source>
</evidence>
<dbReference type="PROSITE" id="PS50931">
    <property type="entry name" value="HTH_LYSR"/>
    <property type="match status" value="1"/>
</dbReference>
<dbReference type="Pfam" id="PF00126">
    <property type="entry name" value="HTH_1"/>
    <property type="match status" value="1"/>
</dbReference>
<dbReference type="SUPFAM" id="SSF46785">
    <property type="entry name" value="Winged helix' DNA-binding domain"/>
    <property type="match status" value="1"/>
</dbReference>
<keyword evidence="7" id="KW-1185">Reference proteome</keyword>
<dbReference type="Proteomes" id="UP000265509">
    <property type="component" value="Unassembled WGS sequence"/>
</dbReference>
<dbReference type="Gene3D" id="3.40.190.290">
    <property type="match status" value="1"/>
</dbReference>
<gene>
    <name evidence="6" type="ORF">DWB85_14175</name>
</gene>
<evidence type="ECO:0000256" key="4">
    <source>
        <dbReference type="ARBA" id="ARBA00023163"/>
    </source>
</evidence>
<dbReference type="SUPFAM" id="SSF53850">
    <property type="entry name" value="Periplasmic binding protein-like II"/>
    <property type="match status" value="1"/>
</dbReference>
<evidence type="ECO:0000256" key="3">
    <source>
        <dbReference type="ARBA" id="ARBA00023125"/>
    </source>
</evidence>
<sequence>MGLVVHLLVHVDQRVTVQVGGNAVVVGQLFLDQGVIALLCGTHQVGGVEQLAGGYCDNGNNGRSDGEFFHGCLLLLMPGYCTAADRWLVARGWNLIVSIWNLLGYCFAVLCPLLETVVIEQYLVFGTVAQEGSFTRAAETLGVSKSHISKQIAKLEASLRVRLFQRSPRKVQLTDVGQRLLADVEPMLAAYRHASETAHSFHSEPAGTVRLAISAVFAEQLLAPELGSFLQCHPKLSLELMLQQGAPSNLAENVDMAVTIGDLPDSSLVARSLGYLPARLVASPGYIKQHGAPVRPDDLTRHNCLFAHYPTLPFTREWTFYQSGEPAVVNVSGNLKLNDIQVMKALVLAGSGVAVLPRFLIHQELAAGTLQRLLPQWQMPNAPEVHLLYHHRRWRSPALQQVAAFLVETFRRHLSLQE</sequence>
<organism evidence="6 7">
    <name type="scientific">Seongchinamella sediminis</name>
    <dbReference type="NCBI Taxonomy" id="2283635"/>
    <lineage>
        <taxon>Bacteria</taxon>
        <taxon>Pseudomonadati</taxon>
        <taxon>Pseudomonadota</taxon>
        <taxon>Gammaproteobacteria</taxon>
        <taxon>Cellvibrionales</taxon>
        <taxon>Halieaceae</taxon>
        <taxon>Seongchinamella</taxon>
    </lineage>
</organism>
<protein>
    <submittedName>
        <fullName evidence="6">LysR family transcriptional regulator</fullName>
    </submittedName>
</protein>
<dbReference type="Gene3D" id="1.10.10.10">
    <property type="entry name" value="Winged helix-like DNA-binding domain superfamily/Winged helix DNA-binding domain"/>
    <property type="match status" value="1"/>
</dbReference>
<proteinExistence type="inferred from homology"/>
<comment type="similarity">
    <text evidence="1">Belongs to the LysR transcriptional regulatory family.</text>
</comment>
<dbReference type="PANTHER" id="PTHR30537:SF5">
    <property type="entry name" value="HTH-TYPE TRANSCRIPTIONAL ACTIVATOR TTDR-RELATED"/>
    <property type="match status" value="1"/>
</dbReference>
<dbReference type="EMBL" id="QRAN01000016">
    <property type="protein sequence ID" value="RLQ21042.1"/>
    <property type="molecule type" value="Genomic_DNA"/>
</dbReference>
<evidence type="ECO:0000256" key="2">
    <source>
        <dbReference type="ARBA" id="ARBA00023015"/>
    </source>
</evidence>
<dbReference type="InterPro" id="IPR036388">
    <property type="entry name" value="WH-like_DNA-bd_sf"/>
</dbReference>
<keyword evidence="4" id="KW-0804">Transcription</keyword>
<dbReference type="OrthoDB" id="9786526at2"/>